<sequence length="796" mass="89514">MISPALRSTQLANAKNRYSRATTPVSAPSGHHSTSETPVKFIRLPTPANEEAPAVDHQLVSELHGHVIFTKPEKFIETFMYFKEPSRLEIDQTLAKDCFTSLQCRQEDPRFNAVVEAMVVEEQTKMDQILSSVSTYSDGQFKGLVTGISREDDLYRPLVTLLTYINSFFSINFSDGPRADGWTPGIDKDWEKARDPGLGELNTDAQPPKPKSFLQRRFVITHKRKGLFSNHIVHGPQLLPDLCLLLQPAIKSTETRKAGLGELFWKNVKVPIEVKLKDRLDTAITCQMARYARAVKLEQFDRNVVFSVLLSKRKCRVFHWDAAGCHTTEIDVHENPTAFIQVVGRFASMSPASMGYDVRFSNAGRVLAGEKTRTVLKVFPGPVEEYFDQYPAGDDAGNAIKVDILVDNPIFEARGLLFSRFTRVWEGREVKDEAQWSTGPLRVVKQNWADARRTNEAFLCDRAKNIPSVAKVLGSQVIEGTANHHKGITADDILGVYQMAKSAAQPTTSDSGTEEVRFEKCEETELLERVLVRMVFDQKGRSIFKVKGCKELLQATKNWVEGLQGLREHGIIHRDISSGNLLLGQDPDSRAFIIDLGLAHFDPEDINTVSGSRKDKERDARDHHHLTGTLPFISHQILEATSSEGQPISHKLYHDLESIFWVLAHLVLREETSPKAKKHLDGLLSSKVDEVCAHKKSLLSDDFEIIPFSGRFKDLAPFLNKFAQACWDYHKRRRATLEPEDVINMIDSALRYLPPFSGEIVRSSAGHSDTKRKRDGDLDETDLPEPASKKHGVDAQ</sequence>
<reference evidence="3 4" key="1">
    <citation type="submission" date="2014-04" db="EMBL/GenBank/DDBJ databases">
        <authorList>
            <consortium name="DOE Joint Genome Institute"/>
            <person name="Kuo A."/>
            <person name="Girlanda M."/>
            <person name="Perotto S."/>
            <person name="Kohler A."/>
            <person name="Nagy L.G."/>
            <person name="Floudas D."/>
            <person name="Copeland A."/>
            <person name="Barry K.W."/>
            <person name="Cichocki N."/>
            <person name="Veneault-Fourrey C."/>
            <person name="LaButti K."/>
            <person name="Lindquist E.A."/>
            <person name="Lipzen A."/>
            <person name="Lundell T."/>
            <person name="Morin E."/>
            <person name="Murat C."/>
            <person name="Sun H."/>
            <person name="Tunlid A."/>
            <person name="Henrissat B."/>
            <person name="Grigoriev I.V."/>
            <person name="Hibbett D.S."/>
            <person name="Martin F."/>
            <person name="Nordberg H.P."/>
            <person name="Cantor M.N."/>
            <person name="Hua S.X."/>
        </authorList>
    </citation>
    <scope>NUCLEOTIDE SEQUENCE [LARGE SCALE GENOMIC DNA]</scope>
    <source>
        <strain evidence="3 4">MUT 4182</strain>
    </source>
</reference>
<dbReference type="EMBL" id="KN823121">
    <property type="protein sequence ID" value="KIO22003.1"/>
    <property type="molecule type" value="Genomic_DNA"/>
</dbReference>
<accession>A0A0C3KKR6</accession>
<feature type="compositionally biased region" description="Polar residues" evidence="1">
    <location>
        <begin position="19"/>
        <end position="37"/>
    </location>
</feature>
<evidence type="ECO:0000259" key="2">
    <source>
        <dbReference type="PROSITE" id="PS50011"/>
    </source>
</evidence>
<feature type="region of interest" description="Disordered" evidence="1">
    <location>
        <begin position="761"/>
        <end position="796"/>
    </location>
</feature>
<evidence type="ECO:0000256" key="1">
    <source>
        <dbReference type="SAM" id="MobiDB-lite"/>
    </source>
</evidence>
<dbReference type="Pfam" id="PF17667">
    <property type="entry name" value="Pkinase_fungal"/>
    <property type="match status" value="1"/>
</dbReference>
<dbReference type="GO" id="GO:0004672">
    <property type="term" value="F:protein kinase activity"/>
    <property type="evidence" value="ECO:0007669"/>
    <property type="project" value="InterPro"/>
</dbReference>
<dbReference type="InterPro" id="IPR008266">
    <property type="entry name" value="Tyr_kinase_AS"/>
</dbReference>
<feature type="compositionally biased region" description="Polar residues" evidence="1">
    <location>
        <begin position="1"/>
        <end position="13"/>
    </location>
</feature>
<dbReference type="InterPro" id="IPR000719">
    <property type="entry name" value="Prot_kinase_dom"/>
</dbReference>
<dbReference type="AlphaFoldDB" id="A0A0C3KKR6"/>
<dbReference type="PANTHER" id="PTHR38248">
    <property type="entry name" value="FUNK1 6"/>
    <property type="match status" value="1"/>
</dbReference>
<dbReference type="InterPro" id="IPR011009">
    <property type="entry name" value="Kinase-like_dom_sf"/>
</dbReference>
<gene>
    <name evidence="3" type="ORF">M407DRAFT_28420</name>
</gene>
<dbReference type="Gene3D" id="1.10.510.10">
    <property type="entry name" value="Transferase(Phosphotransferase) domain 1"/>
    <property type="match status" value="1"/>
</dbReference>
<dbReference type="Proteomes" id="UP000054248">
    <property type="component" value="Unassembled WGS sequence"/>
</dbReference>
<feature type="compositionally biased region" description="Basic and acidic residues" evidence="1">
    <location>
        <begin position="787"/>
        <end position="796"/>
    </location>
</feature>
<dbReference type="GO" id="GO:0005524">
    <property type="term" value="F:ATP binding"/>
    <property type="evidence" value="ECO:0007669"/>
    <property type="project" value="InterPro"/>
</dbReference>
<feature type="region of interest" description="Disordered" evidence="1">
    <location>
        <begin position="1"/>
        <end position="38"/>
    </location>
</feature>
<dbReference type="PROSITE" id="PS00109">
    <property type="entry name" value="PROTEIN_KINASE_TYR"/>
    <property type="match status" value="1"/>
</dbReference>
<dbReference type="HOGENOM" id="CLU_313786_0_0_1"/>
<dbReference type="PROSITE" id="PS50011">
    <property type="entry name" value="PROTEIN_KINASE_DOM"/>
    <property type="match status" value="1"/>
</dbReference>
<protein>
    <recommendedName>
        <fullName evidence="2">Protein kinase domain-containing protein</fullName>
    </recommendedName>
</protein>
<dbReference type="SUPFAM" id="SSF56112">
    <property type="entry name" value="Protein kinase-like (PK-like)"/>
    <property type="match status" value="1"/>
</dbReference>
<keyword evidence="4" id="KW-1185">Reference proteome</keyword>
<evidence type="ECO:0000313" key="3">
    <source>
        <dbReference type="EMBL" id="KIO22003.1"/>
    </source>
</evidence>
<evidence type="ECO:0000313" key="4">
    <source>
        <dbReference type="Proteomes" id="UP000054248"/>
    </source>
</evidence>
<reference evidence="4" key="2">
    <citation type="submission" date="2015-01" db="EMBL/GenBank/DDBJ databases">
        <title>Evolutionary Origins and Diversification of the Mycorrhizal Mutualists.</title>
        <authorList>
            <consortium name="DOE Joint Genome Institute"/>
            <consortium name="Mycorrhizal Genomics Consortium"/>
            <person name="Kohler A."/>
            <person name="Kuo A."/>
            <person name="Nagy L.G."/>
            <person name="Floudas D."/>
            <person name="Copeland A."/>
            <person name="Barry K.W."/>
            <person name="Cichocki N."/>
            <person name="Veneault-Fourrey C."/>
            <person name="LaButti K."/>
            <person name="Lindquist E.A."/>
            <person name="Lipzen A."/>
            <person name="Lundell T."/>
            <person name="Morin E."/>
            <person name="Murat C."/>
            <person name="Riley R."/>
            <person name="Ohm R."/>
            <person name="Sun H."/>
            <person name="Tunlid A."/>
            <person name="Henrissat B."/>
            <person name="Grigoriev I.V."/>
            <person name="Hibbett D.S."/>
            <person name="Martin F."/>
        </authorList>
    </citation>
    <scope>NUCLEOTIDE SEQUENCE [LARGE SCALE GENOMIC DNA]</scope>
    <source>
        <strain evidence="4">MUT 4182</strain>
    </source>
</reference>
<dbReference type="OrthoDB" id="5584477at2759"/>
<organism evidence="3 4">
    <name type="scientific">Tulasnella calospora MUT 4182</name>
    <dbReference type="NCBI Taxonomy" id="1051891"/>
    <lineage>
        <taxon>Eukaryota</taxon>
        <taxon>Fungi</taxon>
        <taxon>Dikarya</taxon>
        <taxon>Basidiomycota</taxon>
        <taxon>Agaricomycotina</taxon>
        <taxon>Agaricomycetes</taxon>
        <taxon>Cantharellales</taxon>
        <taxon>Tulasnellaceae</taxon>
        <taxon>Tulasnella</taxon>
    </lineage>
</organism>
<dbReference type="InterPro" id="IPR040976">
    <property type="entry name" value="Pkinase_fungal"/>
</dbReference>
<proteinExistence type="predicted"/>
<feature type="domain" description="Protein kinase" evidence="2">
    <location>
        <begin position="410"/>
        <end position="750"/>
    </location>
</feature>
<name>A0A0C3KKR6_9AGAM</name>
<dbReference type="PANTHER" id="PTHR38248:SF2">
    <property type="entry name" value="FUNK1 11"/>
    <property type="match status" value="1"/>
</dbReference>